<dbReference type="EMBL" id="CM037161">
    <property type="protein sequence ID" value="KAH7854041.1"/>
    <property type="molecule type" value="Genomic_DNA"/>
</dbReference>
<evidence type="ECO:0000313" key="2">
    <source>
        <dbReference type="Proteomes" id="UP000828048"/>
    </source>
</evidence>
<proteinExistence type="predicted"/>
<gene>
    <name evidence="1" type="ORF">Vadar_009407</name>
</gene>
<comment type="caution">
    <text evidence="1">The sequence shown here is derived from an EMBL/GenBank/DDBJ whole genome shotgun (WGS) entry which is preliminary data.</text>
</comment>
<protein>
    <submittedName>
        <fullName evidence="1">Uncharacterized protein</fullName>
    </submittedName>
</protein>
<evidence type="ECO:0000313" key="1">
    <source>
        <dbReference type="EMBL" id="KAH7854041.1"/>
    </source>
</evidence>
<dbReference type="Proteomes" id="UP000828048">
    <property type="component" value="Chromosome 11"/>
</dbReference>
<accession>A0ACB7YKZ2</accession>
<reference evidence="1 2" key="1">
    <citation type="journal article" date="2021" name="Hortic Res">
        <title>High-quality reference genome and annotation aids understanding of berry development for evergreen blueberry (Vaccinium darrowii).</title>
        <authorList>
            <person name="Yu J."/>
            <person name="Hulse-Kemp A.M."/>
            <person name="Babiker E."/>
            <person name="Staton M."/>
        </authorList>
    </citation>
    <scope>NUCLEOTIDE SEQUENCE [LARGE SCALE GENOMIC DNA]</scope>
    <source>
        <strain evidence="2">cv. NJ 8807/NJ 8810</strain>
        <tissue evidence="1">Young leaf</tissue>
    </source>
</reference>
<sequence>MFVNHQEQSHRSFHSRQRRRRQQQRGYLRIPTTTALGNRNIQWNPDIGFSIPIPRSRIRRPWNFSSQRFIIYYPFKSKRRRFTGNP</sequence>
<keyword evidence="2" id="KW-1185">Reference proteome</keyword>
<name>A0ACB7YKZ2_9ERIC</name>
<organism evidence="1 2">
    <name type="scientific">Vaccinium darrowii</name>
    <dbReference type="NCBI Taxonomy" id="229202"/>
    <lineage>
        <taxon>Eukaryota</taxon>
        <taxon>Viridiplantae</taxon>
        <taxon>Streptophyta</taxon>
        <taxon>Embryophyta</taxon>
        <taxon>Tracheophyta</taxon>
        <taxon>Spermatophyta</taxon>
        <taxon>Magnoliopsida</taxon>
        <taxon>eudicotyledons</taxon>
        <taxon>Gunneridae</taxon>
        <taxon>Pentapetalae</taxon>
        <taxon>asterids</taxon>
        <taxon>Ericales</taxon>
        <taxon>Ericaceae</taxon>
        <taxon>Vaccinioideae</taxon>
        <taxon>Vaccinieae</taxon>
        <taxon>Vaccinium</taxon>
    </lineage>
</organism>